<evidence type="ECO:0000313" key="9">
    <source>
        <dbReference type="EMBL" id="XAY04448.1"/>
    </source>
</evidence>
<comment type="similarity">
    <text evidence="2 7">Belongs to the universal ribosomal protein uL10 family.</text>
</comment>
<dbReference type="NCBIfam" id="NF000955">
    <property type="entry name" value="PRK00099.1-1"/>
    <property type="match status" value="1"/>
</dbReference>
<evidence type="ECO:0000256" key="1">
    <source>
        <dbReference type="ARBA" id="ARBA00002633"/>
    </source>
</evidence>
<evidence type="ECO:0000256" key="2">
    <source>
        <dbReference type="ARBA" id="ARBA00008889"/>
    </source>
</evidence>
<evidence type="ECO:0000256" key="3">
    <source>
        <dbReference type="ARBA" id="ARBA00022980"/>
    </source>
</evidence>
<organism evidence="9">
    <name type="scientific">Paraconexibacter sp. AEG42_29</name>
    <dbReference type="NCBI Taxonomy" id="2997339"/>
    <lineage>
        <taxon>Bacteria</taxon>
        <taxon>Bacillati</taxon>
        <taxon>Actinomycetota</taxon>
        <taxon>Thermoleophilia</taxon>
        <taxon>Solirubrobacterales</taxon>
        <taxon>Paraconexibacteraceae</taxon>
        <taxon>Paraconexibacter</taxon>
    </lineage>
</organism>
<dbReference type="InterPro" id="IPR022973">
    <property type="entry name" value="Ribosomal_uL10_bac"/>
</dbReference>
<protein>
    <recommendedName>
        <fullName evidence="6 7">Large ribosomal subunit protein uL10</fullName>
    </recommendedName>
</protein>
<feature type="compositionally biased region" description="Low complexity" evidence="8">
    <location>
        <begin position="179"/>
        <end position="225"/>
    </location>
</feature>
<evidence type="ECO:0000256" key="6">
    <source>
        <dbReference type="ARBA" id="ARBA00035202"/>
    </source>
</evidence>
<keyword evidence="7" id="KW-0694">RNA-binding</keyword>
<dbReference type="SUPFAM" id="SSF160369">
    <property type="entry name" value="Ribosomal protein L10-like"/>
    <property type="match status" value="1"/>
</dbReference>
<comment type="subunit">
    <text evidence="5 7">Part of the ribosomal stalk of the 50S ribosomal subunit. The N-terminus interacts with L11 and the large rRNA to form the base of the stalk. The C-terminus forms an elongated spine to which L12 dimers bind in a sequential fashion forming a multimeric L10(L12)X complex.</text>
</comment>
<dbReference type="GO" id="GO:0015934">
    <property type="term" value="C:large ribosomal subunit"/>
    <property type="evidence" value="ECO:0007669"/>
    <property type="project" value="InterPro"/>
</dbReference>
<dbReference type="RefSeq" id="WP_354700987.1">
    <property type="nucleotide sequence ID" value="NZ_CP114014.1"/>
</dbReference>
<dbReference type="PANTHER" id="PTHR11560">
    <property type="entry name" value="39S RIBOSOMAL PROTEIN L10, MITOCHONDRIAL"/>
    <property type="match status" value="1"/>
</dbReference>
<sequence length="225" mass="22940">MNREQKAAAIEEIVGQIQESEAIFAVDYRGITVAQIAELRTKLAESDASLRVVKNTLTERAATQTETEALKALLSGPTALAFVRGDVAAAAKALADAQKATTFLAFKGGVLNGEALDADQITALSKLPTREVLYQQLVGLVASPISGLARSLNGLIGGLAIALDGVREKKESGEIPSGDAPAPAAAPAAEEAAPAAEEAPADVAPAVDAPAADAADTTDTTPQED</sequence>
<evidence type="ECO:0000256" key="7">
    <source>
        <dbReference type="HAMAP-Rule" id="MF_00362"/>
    </source>
</evidence>
<dbReference type="Gene3D" id="3.30.70.1730">
    <property type="match status" value="1"/>
</dbReference>
<keyword evidence="7" id="KW-0699">rRNA-binding</keyword>
<evidence type="ECO:0000256" key="5">
    <source>
        <dbReference type="ARBA" id="ARBA00026025"/>
    </source>
</evidence>
<keyword evidence="3 7" id="KW-0689">Ribosomal protein</keyword>
<comment type="function">
    <text evidence="1 7">Forms part of the ribosomal stalk, playing a central role in the interaction of the ribosome with GTP-bound translation factors.</text>
</comment>
<dbReference type="InterPro" id="IPR043141">
    <property type="entry name" value="Ribosomal_uL10-like_sf"/>
</dbReference>
<accession>A0AAU7ASU9</accession>
<feature type="region of interest" description="Disordered" evidence="8">
    <location>
        <begin position="170"/>
        <end position="225"/>
    </location>
</feature>
<dbReference type="HAMAP" id="MF_00362">
    <property type="entry name" value="Ribosomal_uL10"/>
    <property type="match status" value="1"/>
</dbReference>
<dbReference type="CDD" id="cd05797">
    <property type="entry name" value="Ribosomal_L10"/>
    <property type="match status" value="1"/>
</dbReference>
<gene>
    <name evidence="7" type="primary">rplJ</name>
    <name evidence="9" type="ORF">DSM112329_01281</name>
</gene>
<dbReference type="Gene3D" id="6.10.250.290">
    <property type="match status" value="1"/>
</dbReference>
<dbReference type="InterPro" id="IPR002363">
    <property type="entry name" value="Ribosomal_uL10_CS_bac"/>
</dbReference>
<dbReference type="InterPro" id="IPR047865">
    <property type="entry name" value="Ribosomal_uL10_bac_type"/>
</dbReference>
<dbReference type="GO" id="GO:0003735">
    <property type="term" value="F:structural constituent of ribosome"/>
    <property type="evidence" value="ECO:0007669"/>
    <property type="project" value="InterPro"/>
</dbReference>
<keyword evidence="4 7" id="KW-0687">Ribonucleoprotein</keyword>
<dbReference type="Pfam" id="PF00466">
    <property type="entry name" value="Ribosomal_L10"/>
    <property type="match status" value="1"/>
</dbReference>
<dbReference type="EMBL" id="CP114014">
    <property type="protein sequence ID" value="XAY04448.1"/>
    <property type="molecule type" value="Genomic_DNA"/>
</dbReference>
<reference evidence="9" key="1">
    <citation type="submission" date="2022-12" db="EMBL/GenBank/DDBJ databases">
        <title>Paraconexibacter alkalitolerans sp. nov. and Baekduia alba sp. nov., isolated from soil and emended description of the genera Paraconexibacter (Chun et al., 2020) and Baekduia (An et al., 2020).</title>
        <authorList>
            <person name="Vieira S."/>
            <person name="Huber K.J."/>
            <person name="Geppert A."/>
            <person name="Wolf J."/>
            <person name="Neumann-Schaal M."/>
            <person name="Muesken M."/>
            <person name="Overmann J."/>
        </authorList>
    </citation>
    <scope>NUCLEOTIDE SEQUENCE</scope>
    <source>
        <strain evidence="9">AEG42_29</strain>
    </source>
</reference>
<proteinExistence type="inferred from homology"/>
<name>A0AAU7ASU9_9ACTN</name>
<evidence type="ECO:0000256" key="8">
    <source>
        <dbReference type="SAM" id="MobiDB-lite"/>
    </source>
</evidence>
<dbReference type="GO" id="GO:0070180">
    <property type="term" value="F:large ribosomal subunit rRNA binding"/>
    <property type="evidence" value="ECO:0007669"/>
    <property type="project" value="UniProtKB-UniRule"/>
</dbReference>
<dbReference type="AlphaFoldDB" id="A0AAU7ASU9"/>
<dbReference type="InterPro" id="IPR001790">
    <property type="entry name" value="Ribosomal_uL10"/>
</dbReference>
<dbReference type="GO" id="GO:0006412">
    <property type="term" value="P:translation"/>
    <property type="evidence" value="ECO:0007669"/>
    <property type="project" value="UniProtKB-UniRule"/>
</dbReference>
<evidence type="ECO:0000256" key="4">
    <source>
        <dbReference type="ARBA" id="ARBA00023274"/>
    </source>
</evidence>
<dbReference type="KEGG" id="parq:DSM112329_01281"/>
<dbReference type="PROSITE" id="PS01109">
    <property type="entry name" value="RIBOSOMAL_L10"/>
    <property type="match status" value="1"/>
</dbReference>